<evidence type="ECO:0000259" key="14">
    <source>
        <dbReference type="Pfam" id="PF09011"/>
    </source>
</evidence>
<dbReference type="InterPro" id="IPR024970">
    <property type="entry name" value="Maelstrom"/>
</dbReference>
<evidence type="ECO:0000256" key="7">
    <source>
        <dbReference type="ARBA" id="ARBA00022782"/>
    </source>
</evidence>
<dbReference type="GO" id="GO:0005634">
    <property type="term" value="C:nucleus"/>
    <property type="evidence" value="ECO:0007669"/>
    <property type="project" value="UniProtKB-SubCell"/>
</dbReference>
<evidence type="ECO:0000256" key="3">
    <source>
        <dbReference type="ARBA" id="ARBA00007057"/>
    </source>
</evidence>
<comment type="caution">
    <text evidence="16">The sequence shown here is derived from an EMBL/GenBank/DDBJ whole genome shotgun (WGS) entry which is preliminary data.</text>
</comment>
<evidence type="ECO:0000259" key="15">
    <source>
        <dbReference type="Pfam" id="PF13017"/>
    </source>
</evidence>
<keyword evidence="17" id="KW-1185">Reference proteome</keyword>
<dbReference type="Gene3D" id="1.10.30.10">
    <property type="entry name" value="High mobility group box domain"/>
    <property type="match status" value="1"/>
</dbReference>
<keyword evidence="7" id="KW-0221">Differentiation</keyword>
<proteinExistence type="inferred from homology"/>
<evidence type="ECO:0000256" key="2">
    <source>
        <dbReference type="ARBA" id="ARBA00004496"/>
    </source>
</evidence>
<sequence length="408" mass="47035">MPNKRQTRNGYFYFVLEKLPELRRRGLPVSGVRDAVPHCSADWALLSMEEKEKYSEMARQYKADQDAAPKPRITTVQSLQQKTVMTPKSNLSSEVQMTVDHDFPWGTFYFINILSHGELPPHCEQRFLPCEIGSIRYTLSNGILDCFHHFIDPGAIPRGFRFHCQAASDSTHQIPLSGFELASCRYHSLFRDLCTFVNPSLRSCQPIYCKSNEWNRVNWCLDWLATKAGMENKLKLLHVEDLIVEFYQYKIKEEPSKTRIRSLLDVFQWDYSSNTRCKWHEENDVLFCALASCKKIAYCISSALAPLYEIPLSNAHLPLQDSDPHNSMNPKMVVLDAGRFQVGRENFRSTRLYLETSNCFHGSGLELARSAVLVINTRLTVVINDYSVLQAMRFDNRNTRGRVQLCLL</sequence>
<dbReference type="GO" id="GO:0034587">
    <property type="term" value="P:piRNA processing"/>
    <property type="evidence" value="ECO:0007669"/>
    <property type="project" value="TreeGrafter"/>
</dbReference>
<dbReference type="Pfam" id="PF09011">
    <property type="entry name" value="HMG_box_2"/>
    <property type="match status" value="1"/>
</dbReference>
<dbReference type="GO" id="GO:0030154">
    <property type="term" value="P:cell differentiation"/>
    <property type="evidence" value="ECO:0007669"/>
    <property type="project" value="UniProtKB-KW"/>
</dbReference>
<keyword evidence="10" id="KW-0943">RNA-mediated gene silencing</keyword>
<dbReference type="GO" id="GO:0007283">
    <property type="term" value="P:spermatogenesis"/>
    <property type="evidence" value="ECO:0007669"/>
    <property type="project" value="UniProtKB-KW"/>
</dbReference>
<name>A0AAV7NID9_PLEWA</name>
<keyword evidence="9" id="KW-0238">DNA-binding</keyword>
<feature type="domain" description="HMG box" evidence="14">
    <location>
        <begin position="2"/>
        <end position="68"/>
    </location>
</feature>
<keyword evidence="12" id="KW-0469">Meiosis</keyword>
<dbReference type="EMBL" id="JANPWB010000012">
    <property type="protein sequence ID" value="KAJ1112580.1"/>
    <property type="molecule type" value="Genomic_DNA"/>
</dbReference>
<evidence type="ECO:0000256" key="10">
    <source>
        <dbReference type="ARBA" id="ARBA00023158"/>
    </source>
</evidence>
<evidence type="ECO:0000256" key="4">
    <source>
        <dbReference type="ARBA" id="ARBA00021076"/>
    </source>
</evidence>
<evidence type="ECO:0000256" key="1">
    <source>
        <dbReference type="ARBA" id="ARBA00004123"/>
    </source>
</evidence>
<keyword evidence="5" id="KW-0217">Developmental protein</keyword>
<evidence type="ECO:0000256" key="11">
    <source>
        <dbReference type="ARBA" id="ARBA00023242"/>
    </source>
</evidence>
<evidence type="ECO:0000256" key="6">
    <source>
        <dbReference type="ARBA" id="ARBA00022490"/>
    </source>
</evidence>
<reference evidence="16" key="1">
    <citation type="journal article" date="2022" name="bioRxiv">
        <title>Sequencing and chromosome-scale assembly of the giantPleurodeles waltlgenome.</title>
        <authorList>
            <person name="Brown T."/>
            <person name="Elewa A."/>
            <person name="Iarovenko S."/>
            <person name="Subramanian E."/>
            <person name="Araus A.J."/>
            <person name="Petzold A."/>
            <person name="Susuki M."/>
            <person name="Suzuki K.-i.T."/>
            <person name="Hayashi T."/>
            <person name="Toyoda A."/>
            <person name="Oliveira C."/>
            <person name="Osipova E."/>
            <person name="Leigh N.D."/>
            <person name="Simon A."/>
            <person name="Yun M.H."/>
        </authorList>
    </citation>
    <scope>NUCLEOTIDE SEQUENCE</scope>
    <source>
        <strain evidence="16">20211129_DDA</strain>
        <tissue evidence="16">Liver</tissue>
    </source>
</reference>
<keyword evidence="6" id="KW-0963">Cytoplasm</keyword>
<dbReference type="InterPro" id="IPR039259">
    <property type="entry name" value="Protein_maelstrom"/>
</dbReference>
<dbReference type="Pfam" id="PF13017">
    <property type="entry name" value="Maelstrom"/>
    <property type="match status" value="1"/>
</dbReference>
<evidence type="ECO:0000256" key="8">
    <source>
        <dbReference type="ARBA" id="ARBA00022871"/>
    </source>
</evidence>
<comment type="function">
    <text evidence="13">Plays a central role during spermatogenesis by repressing transposable elements and preventing their mobilization, which is essential for the germline integrity. Acts via the piRNA metabolic process, which mediates the repression of transposable elements during meiosis by forming complexes composed of piRNAs and Piwi proteins and governs the methylation and subsequent repression of transposons. Its association with piP-bodies suggests a participation in the secondary piRNAs metabolic process. Required for the localization of germ-cell factors to the meiotic nuage.</text>
</comment>
<dbReference type="InterPro" id="IPR036910">
    <property type="entry name" value="HMG_box_dom_sf"/>
</dbReference>
<comment type="similarity">
    <text evidence="3">Belongs to the maelstrom family.</text>
</comment>
<dbReference type="Proteomes" id="UP001066276">
    <property type="component" value="Chromosome 8"/>
</dbReference>
<dbReference type="PANTHER" id="PTHR21358">
    <property type="entry name" value="PROTEIN MAELSTROM HOMOLOG"/>
    <property type="match status" value="1"/>
</dbReference>
<dbReference type="GO" id="GO:0045892">
    <property type="term" value="P:negative regulation of DNA-templated transcription"/>
    <property type="evidence" value="ECO:0007669"/>
    <property type="project" value="TreeGrafter"/>
</dbReference>
<keyword evidence="11" id="KW-0539">Nucleus</keyword>
<dbReference type="AlphaFoldDB" id="A0AAV7NID9"/>
<gene>
    <name evidence="16" type="ORF">NDU88_000842</name>
</gene>
<dbReference type="SUPFAM" id="SSF47095">
    <property type="entry name" value="HMG-box"/>
    <property type="match status" value="1"/>
</dbReference>
<keyword evidence="8" id="KW-0744">Spermatogenesis</keyword>
<dbReference type="GO" id="GO:0043565">
    <property type="term" value="F:sequence-specific DNA binding"/>
    <property type="evidence" value="ECO:0007669"/>
    <property type="project" value="TreeGrafter"/>
</dbReference>
<dbReference type="GO" id="GO:0060964">
    <property type="term" value="P:regulation of miRNA-mediated gene silencing"/>
    <property type="evidence" value="ECO:0007669"/>
    <property type="project" value="InterPro"/>
</dbReference>
<dbReference type="GO" id="GO:0043186">
    <property type="term" value="C:P granule"/>
    <property type="evidence" value="ECO:0007669"/>
    <property type="project" value="TreeGrafter"/>
</dbReference>
<evidence type="ECO:0000256" key="13">
    <source>
        <dbReference type="ARBA" id="ARBA00025698"/>
    </source>
</evidence>
<dbReference type="FunFam" id="1.10.30.10:FF:000035">
    <property type="entry name" value="Maelstrom spermatogenic transposon silencer"/>
    <property type="match status" value="1"/>
</dbReference>
<evidence type="ECO:0000256" key="12">
    <source>
        <dbReference type="ARBA" id="ARBA00023254"/>
    </source>
</evidence>
<accession>A0AAV7NID9</accession>
<organism evidence="16 17">
    <name type="scientific">Pleurodeles waltl</name>
    <name type="common">Iberian ribbed newt</name>
    <dbReference type="NCBI Taxonomy" id="8319"/>
    <lineage>
        <taxon>Eukaryota</taxon>
        <taxon>Metazoa</taxon>
        <taxon>Chordata</taxon>
        <taxon>Craniata</taxon>
        <taxon>Vertebrata</taxon>
        <taxon>Euteleostomi</taxon>
        <taxon>Amphibia</taxon>
        <taxon>Batrachia</taxon>
        <taxon>Caudata</taxon>
        <taxon>Salamandroidea</taxon>
        <taxon>Salamandridae</taxon>
        <taxon>Pleurodelinae</taxon>
        <taxon>Pleurodeles</taxon>
    </lineage>
</organism>
<dbReference type="CDD" id="cd21992">
    <property type="entry name" value="HMG-box_MAEL"/>
    <property type="match status" value="1"/>
</dbReference>
<dbReference type="PANTHER" id="PTHR21358:SF4">
    <property type="entry name" value="PROTEIN MAELSTROM HOMOLOG"/>
    <property type="match status" value="1"/>
</dbReference>
<evidence type="ECO:0000256" key="5">
    <source>
        <dbReference type="ARBA" id="ARBA00022473"/>
    </source>
</evidence>
<dbReference type="InterPro" id="IPR009071">
    <property type="entry name" value="HMG_box_dom"/>
</dbReference>
<feature type="domain" description="Maelstrom" evidence="15">
    <location>
        <begin position="123"/>
        <end position="320"/>
    </location>
</feature>
<evidence type="ECO:0000256" key="9">
    <source>
        <dbReference type="ARBA" id="ARBA00023125"/>
    </source>
</evidence>
<evidence type="ECO:0000313" key="16">
    <source>
        <dbReference type="EMBL" id="KAJ1112580.1"/>
    </source>
</evidence>
<dbReference type="GO" id="GO:0007140">
    <property type="term" value="P:male meiotic nuclear division"/>
    <property type="evidence" value="ECO:0007669"/>
    <property type="project" value="TreeGrafter"/>
</dbReference>
<protein>
    <recommendedName>
        <fullName evidence="4">Protein maelstrom homolog</fullName>
    </recommendedName>
</protein>
<comment type="subcellular location">
    <subcellularLocation>
        <location evidence="2">Cytoplasm</location>
    </subcellularLocation>
    <subcellularLocation>
        <location evidence="1">Nucleus</location>
    </subcellularLocation>
</comment>
<evidence type="ECO:0000313" key="17">
    <source>
        <dbReference type="Proteomes" id="UP001066276"/>
    </source>
</evidence>